<evidence type="ECO:0000313" key="3">
    <source>
        <dbReference type="EnsemblFungi" id="EJT74813"/>
    </source>
</evidence>
<reference evidence="2" key="2">
    <citation type="submission" date="2010-07" db="EMBL/GenBank/DDBJ databases">
        <authorList>
            <consortium name="The Broad Institute Genome Sequencing Platform"/>
            <consortium name="Broad Institute Genome Sequencing Center for Infectious Disease"/>
            <person name="Ma L.-J."/>
            <person name="Dead R."/>
            <person name="Young S."/>
            <person name="Zeng Q."/>
            <person name="Koehrsen M."/>
            <person name="Alvarado L."/>
            <person name="Berlin A."/>
            <person name="Chapman S.B."/>
            <person name="Chen Z."/>
            <person name="Freedman E."/>
            <person name="Gellesch M."/>
            <person name="Goldberg J."/>
            <person name="Griggs A."/>
            <person name="Gujja S."/>
            <person name="Heilman E.R."/>
            <person name="Heiman D."/>
            <person name="Hepburn T."/>
            <person name="Howarth C."/>
            <person name="Jen D."/>
            <person name="Larson L."/>
            <person name="Mehta T."/>
            <person name="Neiman D."/>
            <person name="Pearson M."/>
            <person name="Roberts A."/>
            <person name="Saif S."/>
            <person name="Shea T."/>
            <person name="Shenoy N."/>
            <person name="Sisk P."/>
            <person name="Stolte C."/>
            <person name="Sykes S."/>
            <person name="Walk T."/>
            <person name="White J."/>
            <person name="Yandava C."/>
            <person name="Haas B."/>
            <person name="Nusbaum C."/>
            <person name="Birren B."/>
        </authorList>
    </citation>
    <scope>NUCLEOTIDE SEQUENCE</scope>
    <source>
        <strain evidence="2">R3-111a-1</strain>
    </source>
</reference>
<reference evidence="4" key="1">
    <citation type="submission" date="2010-07" db="EMBL/GenBank/DDBJ databases">
        <title>The genome sequence of Gaeumannomyces graminis var. tritici strain R3-111a-1.</title>
        <authorList>
            <consortium name="The Broad Institute Genome Sequencing Platform"/>
            <person name="Ma L.-J."/>
            <person name="Dead R."/>
            <person name="Young S."/>
            <person name="Zeng Q."/>
            <person name="Koehrsen M."/>
            <person name="Alvarado L."/>
            <person name="Berlin A."/>
            <person name="Chapman S.B."/>
            <person name="Chen Z."/>
            <person name="Freedman E."/>
            <person name="Gellesch M."/>
            <person name="Goldberg J."/>
            <person name="Griggs A."/>
            <person name="Gujja S."/>
            <person name="Heilman E.R."/>
            <person name="Heiman D."/>
            <person name="Hepburn T."/>
            <person name="Howarth C."/>
            <person name="Jen D."/>
            <person name="Larson L."/>
            <person name="Mehta T."/>
            <person name="Neiman D."/>
            <person name="Pearson M."/>
            <person name="Roberts A."/>
            <person name="Saif S."/>
            <person name="Shea T."/>
            <person name="Shenoy N."/>
            <person name="Sisk P."/>
            <person name="Stolte C."/>
            <person name="Sykes S."/>
            <person name="Walk T."/>
            <person name="White J."/>
            <person name="Yandava C."/>
            <person name="Haas B."/>
            <person name="Nusbaum C."/>
            <person name="Birren B."/>
        </authorList>
    </citation>
    <scope>NUCLEOTIDE SEQUENCE [LARGE SCALE GENOMIC DNA]</scope>
    <source>
        <strain evidence="4">R3-111a-1</strain>
    </source>
</reference>
<feature type="transmembrane region" description="Helical" evidence="1">
    <location>
        <begin position="30"/>
        <end position="48"/>
    </location>
</feature>
<keyword evidence="4" id="KW-1185">Reference proteome</keyword>
<dbReference type="RefSeq" id="XP_009224757.1">
    <property type="nucleotide sequence ID" value="XM_009226493.1"/>
</dbReference>
<reference evidence="2" key="3">
    <citation type="submission" date="2010-09" db="EMBL/GenBank/DDBJ databases">
        <title>Annotation of Gaeumannomyces graminis var. tritici R3-111a-1.</title>
        <authorList>
            <consortium name="The Broad Institute Genome Sequencing Platform"/>
            <person name="Ma L.-J."/>
            <person name="Dead R."/>
            <person name="Young S.K."/>
            <person name="Zeng Q."/>
            <person name="Gargeya S."/>
            <person name="Fitzgerald M."/>
            <person name="Haas B."/>
            <person name="Abouelleil A."/>
            <person name="Alvarado L."/>
            <person name="Arachchi H.M."/>
            <person name="Berlin A."/>
            <person name="Brown A."/>
            <person name="Chapman S.B."/>
            <person name="Chen Z."/>
            <person name="Dunbar C."/>
            <person name="Freedman E."/>
            <person name="Gearin G."/>
            <person name="Gellesch M."/>
            <person name="Goldberg J."/>
            <person name="Griggs A."/>
            <person name="Gujja S."/>
            <person name="Heiman D."/>
            <person name="Howarth C."/>
            <person name="Larson L."/>
            <person name="Lui A."/>
            <person name="MacDonald P.J.P."/>
            <person name="Mehta T."/>
            <person name="Montmayeur A."/>
            <person name="Murphy C."/>
            <person name="Neiman D."/>
            <person name="Pearson M."/>
            <person name="Priest M."/>
            <person name="Roberts A."/>
            <person name="Saif S."/>
            <person name="Shea T."/>
            <person name="Shenoy N."/>
            <person name="Sisk P."/>
            <person name="Stolte C."/>
            <person name="Sykes S."/>
            <person name="Yandava C."/>
            <person name="Wortman J."/>
            <person name="Nusbaum C."/>
            <person name="Birren B."/>
        </authorList>
    </citation>
    <scope>NUCLEOTIDE SEQUENCE</scope>
    <source>
        <strain evidence="2">R3-111a-1</strain>
    </source>
</reference>
<dbReference type="EnsemblFungi" id="EJT74813">
    <property type="protein sequence ID" value="EJT74813"/>
    <property type="gene ID" value="GGTG_08651"/>
</dbReference>
<gene>
    <name evidence="3" type="primary">20349109</name>
    <name evidence="2" type="ORF">GGTG_08651</name>
</gene>
<dbReference type="HOGENOM" id="CLU_3106469_0_0_1"/>
<evidence type="ECO:0000256" key="1">
    <source>
        <dbReference type="SAM" id="Phobius"/>
    </source>
</evidence>
<keyword evidence="1" id="KW-1133">Transmembrane helix</keyword>
<dbReference type="EMBL" id="GL385398">
    <property type="protein sequence ID" value="EJT74813.1"/>
    <property type="molecule type" value="Genomic_DNA"/>
</dbReference>
<organism evidence="2">
    <name type="scientific">Gaeumannomyces tritici (strain R3-111a-1)</name>
    <name type="common">Wheat and barley take-all root rot fungus</name>
    <name type="synonym">Gaeumannomyces graminis var. tritici</name>
    <dbReference type="NCBI Taxonomy" id="644352"/>
    <lineage>
        <taxon>Eukaryota</taxon>
        <taxon>Fungi</taxon>
        <taxon>Dikarya</taxon>
        <taxon>Ascomycota</taxon>
        <taxon>Pezizomycotina</taxon>
        <taxon>Sordariomycetes</taxon>
        <taxon>Sordariomycetidae</taxon>
        <taxon>Magnaporthales</taxon>
        <taxon>Magnaporthaceae</taxon>
        <taxon>Gaeumannomyces</taxon>
    </lineage>
</organism>
<keyword evidence="1" id="KW-0812">Transmembrane</keyword>
<sequence>MLQLQKQPPATYKIKHIILKHGKRQKERQLFLLYLLKIYLIYFLNFKASPD</sequence>
<dbReference type="VEuPathDB" id="FungiDB:GGTG_08651"/>
<dbReference type="Proteomes" id="UP000006039">
    <property type="component" value="Unassembled WGS sequence"/>
</dbReference>
<reference evidence="3" key="4">
    <citation type="journal article" date="2015" name="G3 (Bethesda)">
        <title>Genome sequences of three phytopathogenic species of the Magnaporthaceae family of fungi.</title>
        <authorList>
            <person name="Okagaki L.H."/>
            <person name="Nunes C.C."/>
            <person name="Sailsbery J."/>
            <person name="Clay B."/>
            <person name="Brown D."/>
            <person name="John T."/>
            <person name="Oh Y."/>
            <person name="Young N."/>
            <person name="Fitzgerald M."/>
            <person name="Haas B.J."/>
            <person name="Zeng Q."/>
            <person name="Young S."/>
            <person name="Adiconis X."/>
            <person name="Fan L."/>
            <person name="Levin J.Z."/>
            <person name="Mitchell T.K."/>
            <person name="Okubara P.A."/>
            <person name="Farman M.L."/>
            <person name="Kohn L.M."/>
            <person name="Birren B."/>
            <person name="Ma L.-J."/>
            <person name="Dean R.A."/>
        </authorList>
    </citation>
    <scope>NUCLEOTIDE SEQUENCE</scope>
    <source>
        <strain evidence="3">R3-111a-1</strain>
    </source>
</reference>
<dbReference type="GeneID" id="20349109"/>
<name>J3P562_GAET3</name>
<proteinExistence type="predicted"/>
<keyword evidence="1" id="KW-0472">Membrane</keyword>
<evidence type="ECO:0000313" key="2">
    <source>
        <dbReference type="EMBL" id="EJT74813.1"/>
    </source>
</evidence>
<protein>
    <submittedName>
        <fullName evidence="2 3">Uncharacterized protein</fullName>
    </submittedName>
</protein>
<accession>J3P562</accession>
<evidence type="ECO:0000313" key="4">
    <source>
        <dbReference type="Proteomes" id="UP000006039"/>
    </source>
</evidence>
<dbReference type="AlphaFoldDB" id="J3P562"/>
<reference evidence="3" key="5">
    <citation type="submission" date="2018-04" db="UniProtKB">
        <authorList>
            <consortium name="EnsemblFungi"/>
        </authorList>
    </citation>
    <scope>IDENTIFICATION</scope>
    <source>
        <strain evidence="3">R3-111a-1</strain>
    </source>
</reference>